<sequence length="92" mass="10022">NLSVSHTGDLAGMLSKTIMIPDLNLGVVVLTNTYYGGSGVFAAVTQTIVDSYMGLNDYGWTDIYLERFLDQKNSADVVILKVWKTVQSASDD</sequence>
<name>X1G711_9ZZZZ</name>
<feature type="non-terminal residue" evidence="1">
    <location>
        <position position="92"/>
    </location>
</feature>
<feature type="non-terminal residue" evidence="1">
    <location>
        <position position="1"/>
    </location>
</feature>
<dbReference type="SUPFAM" id="SSF56601">
    <property type="entry name" value="beta-lactamase/transpeptidase-like"/>
    <property type="match status" value="1"/>
</dbReference>
<dbReference type="InterPro" id="IPR012338">
    <property type="entry name" value="Beta-lactam/transpept-like"/>
</dbReference>
<accession>X1G711</accession>
<organism evidence="1">
    <name type="scientific">marine sediment metagenome</name>
    <dbReference type="NCBI Taxonomy" id="412755"/>
    <lineage>
        <taxon>unclassified sequences</taxon>
        <taxon>metagenomes</taxon>
        <taxon>ecological metagenomes</taxon>
    </lineage>
</organism>
<evidence type="ECO:0000313" key="1">
    <source>
        <dbReference type="EMBL" id="GAH53017.1"/>
    </source>
</evidence>
<dbReference type="AlphaFoldDB" id="X1G711"/>
<reference evidence="1" key="1">
    <citation type="journal article" date="2014" name="Front. Microbiol.">
        <title>High frequency of phylogenetically diverse reductive dehalogenase-homologous genes in deep subseafloor sedimentary metagenomes.</title>
        <authorList>
            <person name="Kawai M."/>
            <person name="Futagami T."/>
            <person name="Toyoda A."/>
            <person name="Takaki Y."/>
            <person name="Nishi S."/>
            <person name="Hori S."/>
            <person name="Arai W."/>
            <person name="Tsubouchi T."/>
            <person name="Morono Y."/>
            <person name="Uchiyama I."/>
            <person name="Ito T."/>
            <person name="Fujiyama A."/>
            <person name="Inagaki F."/>
            <person name="Takami H."/>
        </authorList>
    </citation>
    <scope>NUCLEOTIDE SEQUENCE</scope>
    <source>
        <strain evidence="1">Expedition CK06-06</strain>
    </source>
</reference>
<comment type="caution">
    <text evidence="1">The sequence shown here is derived from an EMBL/GenBank/DDBJ whole genome shotgun (WGS) entry which is preliminary data.</text>
</comment>
<evidence type="ECO:0008006" key="2">
    <source>
        <dbReference type="Google" id="ProtNLM"/>
    </source>
</evidence>
<protein>
    <recommendedName>
        <fullName evidence="2">Beta-lactamase-related domain-containing protein</fullName>
    </recommendedName>
</protein>
<gene>
    <name evidence="1" type="ORF">S03H2_26651</name>
</gene>
<dbReference type="EMBL" id="BARU01015554">
    <property type="protein sequence ID" value="GAH53017.1"/>
    <property type="molecule type" value="Genomic_DNA"/>
</dbReference>
<proteinExistence type="predicted"/>